<keyword evidence="3" id="KW-0970">Cilium biogenesis/degradation</keyword>
<name>A0AAY4BKS2_9TELE</name>
<keyword evidence="6" id="KW-0206">Cytoskeleton</keyword>
<dbReference type="Proteomes" id="UP000694580">
    <property type="component" value="Chromosome 14"/>
</dbReference>
<keyword evidence="4" id="KW-0282">Flagellum</keyword>
<protein>
    <recommendedName>
        <fullName evidence="10">Radial spoke head protein 9 homolog</fullName>
    </recommendedName>
</protein>
<keyword evidence="2" id="KW-0963">Cytoplasm</keyword>
<keyword evidence="5" id="KW-0969">Cilium</keyword>
<dbReference type="PANTHER" id="PTHR22069">
    <property type="entry name" value="MITOCHONDRIAL RIBOSOMAL PROTEIN S18"/>
    <property type="match status" value="1"/>
</dbReference>
<comment type="subcellular location">
    <subcellularLocation>
        <location evidence="8">Cell projection</location>
        <location evidence="8">Kinocilium</location>
    </subcellularLocation>
    <subcellularLocation>
        <location evidence="1">Cytoplasm</location>
        <location evidence="1">Cytoskeleton</location>
        <location evidence="1">Flagellum axoneme</location>
    </subcellularLocation>
</comment>
<evidence type="ECO:0000313" key="12">
    <source>
        <dbReference type="Proteomes" id="UP000694580"/>
    </source>
</evidence>
<evidence type="ECO:0000256" key="9">
    <source>
        <dbReference type="ARBA" id="ARBA00038319"/>
    </source>
</evidence>
<dbReference type="InterPro" id="IPR055316">
    <property type="entry name" value="RSP9"/>
</dbReference>
<evidence type="ECO:0000313" key="11">
    <source>
        <dbReference type="Ensembl" id="ENSDCDP00010021515.1"/>
    </source>
</evidence>
<evidence type="ECO:0000256" key="1">
    <source>
        <dbReference type="ARBA" id="ARBA00004611"/>
    </source>
</evidence>
<dbReference type="GeneID" id="114763380"/>
<proteinExistence type="inferred from homology"/>
<keyword evidence="12" id="KW-1185">Reference proteome</keyword>
<reference evidence="11 12" key="1">
    <citation type="submission" date="2020-06" db="EMBL/GenBank/DDBJ databases">
        <authorList>
            <consortium name="Wellcome Sanger Institute Data Sharing"/>
        </authorList>
    </citation>
    <scope>NUCLEOTIDE SEQUENCE [LARGE SCALE GENOMIC DNA]</scope>
</reference>
<sequence length="268" mass="30152">MDCRTLPCSLDFVSGGGFTLSSEQKAALQTSMVTLAKDYKFKRVLFWGKLLGVRADYYIAQGVTEDEMRDKTTLYSFNCMDWYLLPVPTEEMIAKVSAASSGHFTGDPSHIYEPAERNLQEEGEEITEEKRLAATVFTIDEEASVVPRGAFIKSIHGTVQINRCFEGLSLSEAGRLKNYLHFTESKNLEKKSILEMAELDPSIDFLDPLSEDVPKGSWSLQFERGDAVCVIRSLVWLGLTFYHVPLTSQHGYVYVGNGLKNLYLPFML</sequence>
<evidence type="ECO:0000256" key="4">
    <source>
        <dbReference type="ARBA" id="ARBA00022846"/>
    </source>
</evidence>
<evidence type="ECO:0000256" key="6">
    <source>
        <dbReference type="ARBA" id="ARBA00023212"/>
    </source>
</evidence>
<evidence type="ECO:0000256" key="2">
    <source>
        <dbReference type="ARBA" id="ARBA00022490"/>
    </source>
</evidence>
<evidence type="ECO:0000256" key="7">
    <source>
        <dbReference type="ARBA" id="ARBA00023273"/>
    </source>
</evidence>
<evidence type="ECO:0000256" key="3">
    <source>
        <dbReference type="ARBA" id="ARBA00022794"/>
    </source>
</evidence>
<dbReference type="Ensembl" id="ENSDCDT00010023622.1">
    <property type="protein sequence ID" value="ENSDCDP00010021515.1"/>
    <property type="gene ID" value="ENSDCDG00010010566.1"/>
</dbReference>
<dbReference type="InterPro" id="IPR006802">
    <property type="entry name" value="Radial_spoke"/>
</dbReference>
<organism evidence="11 12">
    <name type="scientific">Denticeps clupeoides</name>
    <name type="common">denticle herring</name>
    <dbReference type="NCBI Taxonomy" id="299321"/>
    <lineage>
        <taxon>Eukaryota</taxon>
        <taxon>Metazoa</taxon>
        <taxon>Chordata</taxon>
        <taxon>Craniata</taxon>
        <taxon>Vertebrata</taxon>
        <taxon>Euteleostomi</taxon>
        <taxon>Actinopterygii</taxon>
        <taxon>Neopterygii</taxon>
        <taxon>Teleostei</taxon>
        <taxon>Clupei</taxon>
        <taxon>Clupeiformes</taxon>
        <taxon>Denticipitoidei</taxon>
        <taxon>Denticipitidae</taxon>
        <taxon>Denticeps</taxon>
    </lineage>
</organism>
<dbReference type="GO" id="GO:0035082">
    <property type="term" value="P:axoneme assembly"/>
    <property type="evidence" value="ECO:0007669"/>
    <property type="project" value="InterPro"/>
</dbReference>
<gene>
    <name evidence="11" type="primary">RSPH9</name>
</gene>
<dbReference type="GeneTree" id="ENSGT00390000018686"/>
<dbReference type="AlphaFoldDB" id="A0AAY4BKS2"/>
<reference evidence="11" key="3">
    <citation type="submission" date="2025-09" db="UniProtKB">
        <authorList>
            <consortium name="Ensembl"/>
        </authorList>
    </citation>
    <scope>IDENTIFICATION</scope>
</reference>
<evidence type="ECO:0000256" key="5">
    <source>
        <dbReference type="ARBA" id="ARBA00023069"/>
    </source>
</evidence>
<dbReference type="GO" id="GO:0044458">
    <property type="term" value="P:motile cilium assembly"/>
    <property type="evidence" value="ECO:0007669"/>
    <property type="project" value="TreeGrafter"/>
</dbReference>
<reference evidence="11" key="2">
    <citation type="submission" date="2025-08" db="UniProtKB">
        <authorList>
            <consortium name="Ensembl"/>
        </authorList>
    </citation>
    <scope>IDENTIFICATION</scope>
</reference>
<keyword evidence="7" id="KW-0966">Cell projection</keyword>
<evidence type="ECO:0000256" key="10">
    <source>
        <dbReference type="ARBA" id="ARBA00041080"/>
    </source>
</evidence>
<dbReference type="Pfam" id="PF04712">
    <property type="entry name" value="Radial_spoke"/>
    <property type="match status" value="1"/>
</dbReference>
<dbReference type="GO" id="GO:0060294">
    <property type="term" value="P:cilium movement involved in cell motility"/>
    <property type="evidence" value="ECO:0007669"/>
    <property type="project" value="InterPro"/>
</dbReference>
<evidence type="ECO:0000256" key="8">
    <source>
        <dbReference type="ARBA" id="ARBA00037822"/>
    </source>
</evidence>
<dbReference type="GO" id="GO:0001534">
    <property type="term" value="C:radial spoke"/>
    <property type="evidence" value="ECO:0007669"/>
    <property type="project" value="InterPro"/>
</dbReference>
<comment type="similarity">
    <text evidence="9">Belongs to the flagellar radial spoke RSP9 family.</text>
</comment>
<accession>A0AAY4BKS2</accession>
<dbReference type="RefSeq" id="XP_028808861.1">
    <property type="nucleotide sequence ID" value="XM_028953028.1"/>
</dbReference>
<dbReference type="GO" id="GO:0060091">
    <property type="term" value="C:kinocilium"/>
    <property type="evidence" value="ECO:0007669"/>
    <property type="project" value="UniProtKB-SubCell"/>
</dbReference>
<dbReference type="PANTHER" id="PTHR22069:SF0">
    <property type="entry name" value="RADIAL SPOKE HEAD PROTEIN 9 HOMOLOG"/>
    <property type="match status" value="1"/>
</dbReference>